<comment type="similarity">
    <text evidence="2 14">Belongs to the peptidase M50B family.</text>
</comment>
<keyword evidence="4 14" id="KW-0645">Protease</keyword>
<dbReference type="SUPFAM" id="SSF54631">
    <property type="entry name" value="CBS-domain pair"/>
    <property type="match status" value="1"/>
</dbReference>
<keyword evidence="7" id="KW-0677">Repeat</keyword>
<evidence type="ECO:0000256" key="17">
    <source>
        <dbReference type="PROSITE-ProRule" id="PRU00703"/>
    </source>
</evidence>
<dbReference type="CDD" id="cd02205">
    <property type="entry name" value="CBS_pair_SF"/>
    <property type="match status" value="1"/>
</dbReference>
<dbReference type="InterPro" id="IPR016483">
    <property type="entry name" value="UCP006404_Pept_M50_CBS"/>
</dbReference>
<keyword evidence="20" id="KW-1185">Reference proteome</keyword>
<keyword evidence="10 14" id="KW-1133">Transmembrane helix</keyword>
<comment type="cofactor">
    <cofactor evidence="14 16">
        <name>Zn(2+)</name>
        <dbReference type="ChEBI" id="CHEBI:29105"/>
    </cofactor>
    <text evidence="14 16">Binds 1 zinc ion per subunit.</text>
</comment>
<comment type="subcellular location">
    <subcellularLocation>
        <location evidence="1 14">Cell membrane</location>
        <topology evidence="1 14">Multi-pass membrane protein</topology>
    </subcellularLocation>
</comment>
<evidence type="ECO:0000256" key="9">
    <source>
        <dbReference type="ARBA" id="ARBA00022833"/>
    </source>
</evidence>
<evidence type="ECO:0000313" key="19">
    <source>
        <dbReference type="EMBL" id="NGP76053.1"/>
    </source>
</evidence>
<dbReference type="GO" id="GO:0046872">
    <property type="term" value="F:metal ion binding"/>
    <property type="evidence" value="ECO:0007669"/>
    <property type="project" value="UniProtKB-UniRule"/>
</dbReference>
<proteinExistence type="inferred from homology"/>
<evidence type="ECO:0000256" key="15">
    <source>
        <dbReference type="PIRSR" id="PIRSR006404-1"/>
    </source>
</evidence>
<name>A0A6M1T705_9BACT</name>
<evidence type="ECO:0000313" key="20">
    <source>
        <dbReference type="Proteomes" id="UP000473278"/>
    </source>
</evidence>
<sequence length="364" mass="40979">MKSSLQLGTYAGIKVQIHWTFWLLIVWIVLRELFMGNSVGSMLWSSAFIGLLFLCVVFHEFGHALTARRFGINTEKITLLPIGGVANLEDMPEDPKQELLVAIAGPLVNVAIALILYPLVPLENYLNRSPEELEQALSTIQASNMLFYLFSANIMLVLFNLLPAFPMDGGRVLRALLSMKMNRVMATKIASGVGQFLAMIFFFIGIFYNPILLLIAIFVFFGAQAESSMIQNIDLLEGYKVKDAMMTDITIVEPNDTLQDMVNVIISGAEKNFIVAENDEPVGVLYQNELIHSIQNHRRDTPVREVMTEDYGSVQIDEDLNSIFRKIRQHKRSFFPVLDGDKVAGSIDMENINEFITIQAMPNY</sequence>
<protein>
    <recommendedName>
        <fullName evidence="14">Zinc metalloprotease</fullName>
    </recommendedName>
</protein>
<dbReference type="RefSeq" id="WP_165140075.1">
    <property type="nucleotide sequence ID" value="NZ_JAALLT010000002.1"/>
</dbReference>
<dbReference type="Gene3D" id="3.10.580.10">
    <property type="entry name" value="CBS-domain"/>
    <property type="match status" value="1"/>
</dbReference>
<dbReference type="InterPro" id="IPR046342">
    <property type="entry name" value="CBS_dom_sf"/>
</dbReference>
<evidence type="ECO:0000256" key="7">
    <source>
        <dbReference type="ARBA" id="ARBA00022737"/>
    </source>
</evidence>
<evidence type="ECO:0000256" key="2">
    <source>
        <dbReference type="ARBA" id="ARBA00007931"/>
    </source>
</evidence>
<feature type="transmembrane region" description="Helical" evidence="14">
    <location>
        <begin position="42"/>
        <end position="61"/>
    </location>
</feature>
<evidence type="ECO:0000256" key="6">
    <source>
        <dbReference type="ARBA" id="ARBA00022723"/>
    </source>
</evidence>
<feature type="transmembrane region" description="Helical" evidence="14">
    <location>
        <begin position="99"/>
        <end position="120"/>
    </location>
</feature>
<dbReference type="AlphaFoldDB" id="A0A6M1T705"/>
<evidence type="ECO:0000256" key="16">
    <source>
        <dbReference type="PIRSR" id="PIRSR006404-2"/>
    </source>
</evidence>
<keyword evidence="12 17" id="KW-0129">CBS domain</keyword>
<feature type="transmembrane region" description="Helical" evidence="14">
    <location>
        <begin position="145"/>
        <end position="165"/>
    </location>
</feature>
<evidence type="ECO:0000256" key="4">
    <source>
        <dbReference type="ARBA" id="ARBA00022670"/>
    </source>
</evidence>
<keyword evidence="6 14" id="KW-0479">Metal-binding</keyword>
<evidence type="ECO:0000256" key="13">
    <source>
        <dbReference type="ARBA" id="ARBA00023136"/>
    </source>
</evidence>
<feature type="domain" description="CBS" evidence="18">
    <location>
        <begin position="245"/>
        <end position="301"/>
    </location>
</feature>
<evidence type="ECO:0000256" key="8">
    <source>
        <dbReference type="ARBA" id="ARBA00022801"/>
    </source>
</evidence>
<dbReference type="PANTHER" id="PTHR39188">
    <property type="entry name" value="MEMBRANE-ASSOCIATED ZINC METALLOPROTEASE M50B"/>
    <property type="match status" value="1"/>
</dbReference>
<keyword evidence="5 14" id="KW-0812">Transmembrane</keyword>
<feature type="binding site" evidence="16">
    <location>
        <position position="63"/>
    </location>
    <ligand>
        <name>Zn(2+)</name>
        <dbReference type="ChEBI" id="CHEBI:29105"/>
        <note>catalytic</note>
    </ligand>
</feature>
<dbReference type="InterPro" id="IPR008915">
    <property type="entry name" value="Peptidase_M50"/>
</dbReference>
<dbReference type="PANTHER" id="PTHR39188:SF3">
    <property type="entry name" value="STAGE IV SPORULATION PROTEIN FB"/>
    <property type="match status" value="1"/>
</dbReference>
<gene>
    <name evidence="19" type="ORF">G3570_05390</name>
</gene>
<keyword evidence="3 14" id="KW-1003">Cell membrane</keyword>
<reference evidence="19 20" key="1">
    <citation type="submission" date="2020-02" db="EMBL/GenBank/DDBJ databases">
        <title>Balneolaceae bacterium YR4-1, complete genome.</title>
        <authorList>
            <person name="Li Y."/>
            <person name="Wu S."/>
        </authorList>
    </citation>
    <scope>NUCLEOTIDE SEQUENCE [LARGE SCALE GENOMIC DNA]</scope>
    <source>
        <strain evidence="19 20">YR4-1</strain>
    </source>
</reference>
<evidence type="ECO:0000256" key="14">
    <source>
        <dbReference type="PIRNR" id="PIRNR006404"/>
    </source>
</evidence>
<keyword evidence="9 14" id="KW-0862">Zinc</keyword>
<dbReference type="PIRSF" id="PIRSF006404">
    <property type="entry name" value="UCP006404_Pept_M50_CBS"/>
    <property type="match status" value="1"/>
</dbReference>
<dbReference type="CDD" id="cd06164">
    <property type="entry name" value="S2P-M50_SpoIVFB_CBS"/>
    <property type="match status" value="1"/>
</dbReference>
<dbReference type="GO" id="GO:0005886">
    <property type="term" value="C:plasma membrane"/>
    <property type="evidence" value="ECO:0007669"/>
    <property type="project" value="UniProtKB-SubCell"/>
</dbReference>
<feature type="domain" description="CBS" evidence="18">
    <location>
        <begin position="307"/>
        <end position="363"/>
    </location>
</feature>
<feature type="active site" evidence="15">
    <location>
        <position position="60"/>
    </location>
</feature>
<evidence type="ECO:0000256" key="12">
    <source>
        <dbReference type="ARBA" id="ARBA00023122"/>
    </source>
</evidence>
<feature type="transmembrane region" description="Helical" evidence="14">
    <location>
        <begin position="211"/>
        <end position="230"/>
    </location>
</feature>
<keyword evidence="11 14" id="KW-0482">Metalloprotease</keyword>
<dbReference type="PROSITE" id="PS51371">
    <property type="entry name" value="CBS"/>
    <property type="match status" value="2"/>
</dbReference>
<dbReference type="Pfam" id="PF00571">
    <property type="entry name" value="CBS"/>
    <property type="match status" value="2"/>
</dbReference>
<dbReference type="Proteomes" id="UP000473278">
    <property type="component" value="Unassembled WGS sequence"/>
</dbReference>
<feature type="binding site" evidence="16">
    <location>
        <position position="59"/>
    </location>
    <ligand>
        <name>Zn(2+)</name>
        <dbReference type="ChEBI" id="CHEBI:29105"/>
        <note>catalytic</note>
    </ligand>
</feature>
<evidence type="ECO:0000256" key="11">
    <source>
        <dbReference type="ARBA" id="ARBA00023049"/>
    </source>
</evidence>
<dbReference type="Pfam" id="PF02163">
    <property type="entry name" value="Peptidase_M50"/>
    <property type="match status" value="1"/>
</dbReference>
<accession>A0A6M1T705</accession>
<dbReference type="GO" id="GO:0008237">
    <property type="term" value="F:metallopeptidase activity"/>
    <property type="evidence" value="ECO:0007669"/>
    <property type="project" value="UniProtKB-UniRule"/>
</dbReference>
<dbReference type="InterPro" id="IPR000644">
    <property type="entry name" value="CBS_dom"/>
</dbReference>
<feature type="binding site" evidence="16">
    <location>
        <position position="168"/>
    </location>
    <ligand>
        <name>Zn(2+)</name>
        <dbReference type="ChEBI" id="CHEBI:29105"/>
        <note>catalytic</note>
    </ligand>
</feature>
<keyword evidence="13 14" id="KW-0472">Membrane</keyword>
<evidence type="ECO:0000256" key="1">
    <source>
        <dbReference type="ARBA" id="ARBA00004651"/>
    </source>
</evidence>
<evidence type="ECO:0000256" key="5">
    <source>
        <dbReference type="ARBA" id="ARBA00022692"/>
    </source>
</evidence>
<dbReference type="GO" id="GO:0006508">
    <property type="term" value="P:proteolysis"/>
    <property type="evidence" value="ECO:0007669"/>
    <property type="project" value="UniProtKB-KW"/>
</dbReference>
<evidence type="ECO:0000259" key="18">
    <source>
        <dbReference type="PROSITE" id="PS51371"/>
    </source>
</evidence>
<evidence type="ECO:0000256" key="3">
    <source>
        <dbReference type="ARBA" id="ARBA00022475"/>
    </source>
</evidence>
<feature type="transmembrane region" description="Helical" evidence="14">
    <location>
        <begin position="7"/>
        <end position="30"/>
    </location>
</feature>
<evidence type="ECO:0000256" key="10">
    <source>
        <dbReference type="ARBA" id="ARBA00022989"/>
    </source>
</evidence>
<organism evidence="19 20">
    <name type="scientific">Halalkalibaculum roseum</name>
    <dbReference type="NCBI Taxonomy" id="2709311"/>
    <lineage>
        <taxon>Bacteria</taxon>
        <taxon>Pseudomonadati</taxon>
        <taxon>Balneolota</taxon>
        <taxon>Balneolia</taxon>
        <taxon>Balneolales</taxon>
        <taxon>Balneolaceae</taxon>
        <taxon>Halalkalibaculum</taxon>
    </lineage>
</organism>
<keyword evidence="8 14" id="KW-0378">Hydrolase</keyword>
<comment type="caution">
    <text evidence="19">The sequence shown here is derived from an EMBL/GenBank/DDBJ whole genome shotgun (WGS) entry which is preliminary data.</text>
</comment>
<dbReference type="EMBL" id="JAALLT010000002">
    <property type="protein sequence ID" value="NGP76053.1"/>
    <property type="molecule type" value="Genomic_DNA"/>
</dbReference>